<sequence>MDINSKYKKFIKYFIPPFIIIISVLSLSSIILKNYLGKSTSQEVVLTKDFPDIPVYPKAKLSSYSDEEMEGEVEYQFKATWESKDSVPQVMDWYQNVKDENWVVVTQSSDPGATGAQDAVFESGTWRIYIIVQKRDIDDPTFIYVGVDTK</sequence>
<comment type="caution">
    <text evidence="2">The sequence shown here is derived from an EMBL/GenBank/DDBJ whole genome shotgun (WGS) entry which is preliminary data.</text>
</comment>
<keyword evidence="1" id="KW-0472">Membrane</keyword>
<name>A0A1F7X5D5_9BACT</name>
<proteinExistence type="predicted"/>
<dbReference type="Proteomes" id="UP000179219">
    <property type="component" value="Unassembled WGS sequence"/>
</dbReference>
<evidence type="ECO:0000256" key="1">
    <source>
        <dbReference type="SAM" id="Phobius"/>
    </source>
</evidence>
<gene>
    <name evidence="2" type="ORF">A2159_01025</name>
</gene>
<keyword evidence="1" id="KW-0812">Transmembrane</keyword>
<keyword evidence="1" id="KW-1133">Transmembrane helix</keyword>
<evidence type="ECO:0000313" key="2">
    <source>
        <dbReference type="EMBL" id="OGM09495.1"/>
    </source>
</evidence>
<evidence type="ECO:0000313" key="3">
    <source>
        <dbReference type="Proteomes" id="UP000179219"/>
    </source>
</evidence>
<dbReference type="EMBL" id="MGFP01000023">
    <property type="protein sequence ID" value="OGM09495.1"/>
    <property type="molecule type" value="Genomic_DNA"/>
</dbReference>
<dbReference type="AlphaFoldDB" id="A0A1F7X5D5"/>
<reference evidence="2 3" key="1">
    <citation type="journal article" date="2016" name="Nat. Commun.">
        <title>Thousands of microbial genomes shed light on interconnected biogeochemical processes in an aquifer system.</title>
        <authorList>
            <person name="Anantharaman K."/>
            <person name="Brown C.T."/>
            <person name="Hug L.A."/>
            <person name="Sharon I."/>
            <person name="Castelle C.J."/>
            <person name="Probst A.J."/>
            <person name="Thomas B.C."/>
            <person name="Singh A."/>
            <person name="Wilkins M.J."/>
            <person name="Karaoz U."/>
            <person name="Brodie E.L."/>
            <person name="Williams K.H."/>
            <person name="Hubbard S.S."/>
            <person name="Banfield J.F."/>
        </authorList>
    </citation>
    <scope>NUCLEOTIDE SEQUENCE [LARGE SCALE GENOMIC DNA]</scope>
</reference>
<feature type="transmembrane region" description="Helical" evidence="1">
    <location>
        <begin position="12"/>
        <end position="32"/>
    </location>
</feature>
<accession>A0A1F7X5D5</accession>
<organism evidence="2 3">
    <name type="scientific">Candidatus Woesebacteria bacterium RBG_13_34_9</name>
    <dbReference type="NCBI Taxonomy" id="1802477"/>
    <lineage>
        <taxon>Bacteria</taxon>
        <taxon>Candidatus Woeseibacteriota</taxon>
    </lineage>
</organism>
<protein>
    <submittedName>
        <fullName evidence="2">Uncharacterized protein</fullName>
    </submittedName>
</protein>